<gene>
    <name evidence="1" type="ORF">CTOB1V02_LOCUS4931</name>
</gene>
<accession>A0A7R8WDR5</accession>
<protein>
    <submittedName>
        <fullName evidence="1">Uncharacterized protein</fullName>
    </submittedName>
</protein>
<organism evidence="1">
    <name type="scientific">Cyprideis torosa</name>
    <dbReference type="NCBI Taxonomy" id="163714"/>
    <lineage>
        <taxon>Eukaryota</taxon>
        <taxon>Metazoa</taxon>
        <taxon>Ecdysozoa</taxon>
        <taxon>Arthropoda</taxon>
        <taxon>Crustacea</taxon>
        <taxon>Oligostraca</taxon>
        <taxon>Ostracoda</taxon>
        <taxon>Podocopa</taxon>
        <taxon>Podocopida</taxon>
        <taxon>Cytherocopina</taxon>
        <taxon>Cytheroidea</taxon>
        <taxon>Cytherideidae</taxon>
        <taxon>Cyprideis</taxon>
    </lineage>
</organism>
<name>A0A7R8WDR5_9CRUS</name>
<reference evidence="1" key="1">
    <citation type="submission" date="2020-11" db="EMBL/GenBank/DDBJ databases">
        <authorList>
            <person name="Tran Van P."/>
        </authorList>
    </citation>
    <scope>NUCLEOTIDE SEQUENCE</scope>
</reference>
<proteinExistence type="predicted"/>
<sequence length="588" mass="64892">MESCVTERAKLAIWYDGVVYDSKTWDLTDRRLDGNLLYSCIQWNNFIWRQHHSIRVSKLRQTKNINHRLTNINHRLTNINHLLTNINHRLTNINHRLTNINHQLTNINHRRTKHINLRVIKFSVKRGILKNCYGAILEMINLWYQIHHRQFKNISIDAIRAQEPTSRSTLPLLVRRTMLQTVYPILRQRSKQRIPKIMRSSQQIIRRVHRLPPMILHAEGNDIVQGALGLFLGFLLLRFLRRGLLVVLGSSVGFGAVSPVSTILRMRDFGVVVATGGVIAPPMIPLISFHRPSEMGVMFVVGAAVVVLGLEVVVALATSPRMSFSKFSEIGVTLVVVDTVVFRVSFGGLGADVAVGSGSFVVVVHMGKIGVSVVVVVGWGAGVVGWGAGVVVVVVVVTSNGSPKSRATKLLISSGLCFTPAFFTVFEGVSMRLKDCRPRSLVLLRDFLGTGAGSGLSWSNRSLPPLVTAKRLVGSGFGIRGVNCLLDVKGRRLTLSNGARDGKGCLDFGLSPKSATNISSRGSIKGSPTLAIGCRMRSCLLKPLLLAMNPWIWFWKGACKGFWKLLTNGLRDCRELAGKPNVFGAELI</sequence>
<dbReference type="EMBL" id="OB661004">
    <property type="protein sequence ID" value="CAD7227020.1"/>
    <property type="molecule type" value="Genomic_DNA"/>
</dbReference>
<evidence type="ECO:0000313" key="1">
    <source>
        <dbReference type="EMBL" id="CAD7227020.1"/>
    </source>
</evidence>
<dbReference type="AlphaFoldDB" id="A0A7R8WDR5"/>